<dbReference type="UniPathway" id="UPA00538">
    <property type="reaction ID" value="UER00593"/>
</dbReference>
<dbReference type="SFLD" id="SFLDF00271">
    <property type="entry name" value="lipoyl_synthase"/>
    <property type="match status" value="1"/>
</dbReference>
<keyword evidence="1 9" id="KW-0004">4Fe-4S</keyword>
<dbReference type="OrthoDB" id="9787898at2"/>
<comment type="subcellular location">
    <subcellularLocation>
        <location evidence="9">Cytoplasm</location>
    </subcellularLocation>
</comment>
<dbReference type="SFLD" id="SFLDS00029">
    <property type="entry name" value="Radical_SAM"/>
    <property type="match status" value="1"/>
</dbReference>
<dbReference type="InterPro" id="IPR031691">
    <property type="entry name" value="LIAS_N"/>
</dbReference>
<protein>
    <recommendedName>
        <fullName evidence="9">Lipoyl synthase</fullName>
        <ecNumber evidence="9">2.8.1.8</ecNumber>
    </recommendedName>
    <alternativeName>
        <fullName evidence="9">Lip-syn</fullName>
        <shortName evidence="9">LS</shortName>
    </alternativeName>
    <alternativeName>
        <fullName evidence="9">Lipoate synthase</fullName>
    </alternativeName>
    <alternativeName>
        <fullName evidence="9">Lipoic acid synthase</fullName>
    </alternativeName>
    <alternativeName>
        <fullName evidence="9">Sulfur insertion protein LipA</fullName>
    </alternativeName>
</protein>
<dbReference type="HAMAP" id="MF_00206">
    <property type="entry name" value="Lipoyl_synth"/>
    <property type="match status" value="1"/>
</dbReference>
<evidence type="ECO:0000256" key="9">
    <source>
        <dbReference type="HAMAP-Rule" id="MF_00206"/>
    </source>
</evidence>
<gene>
    <name evidence="9" type="primary">lipA</name>
    <name evidence="11" type="ORF">BC659_0343</name>
</gene>
<dbReference type="GO" id="GO:0046872">
    <property type="term" value="F:metal ion binding"/>
    <property type="evidence" value="ECO:0007669"/>
    <property type="project" value="UniProtKB-KW"/>
</dbReference>
<dbReference type="InterPro" id="IPR006638">
    <property type="entry name" value="Elp3/MiaA/NifB-like_rSAM"/>
</dbReference>
<evidence type="ECO:0000256" key="1">
    <source>
        <dbReference type="ARBA" id="ARBA00022485"/>
    </source>
</evidence>
<evidence type="ECO:0000313" key="11">
    <source>
        <dbReference type="EMBL" id="TDO28280.1"/>
    </source>
</evidence>
<dbReference type="EC" id="2.8.1.8" evidence="9"/>
<feature type="binding site" evidence="9">
    <location>
        <position position="75"/>
    </location>
    <ligand>
        <name>[4Fe-4S] cluster</name>
        <dbReference type="ChEBI" id="CHEBI:49883"/>
        <label>2</label>
        <note>4Fe-4S-S-AdoMet</note>
    </ligand>
</feature>
<evidence type="ECO:0000313" key="12">
    <source>
        <dbReference type="Proteomes" id="UP000295741"/>
    </source>
</evidence>
<organism evidence="11 12">
    <name type="scientific">Sediminibacterium goheungense</name>
    <dbReference type="NCBI Taxonomy" id="1086393"/>
    <lineage>
        <taxon>Bacteria</taxon>
        <taxon>Pseudomonadati</taxon>
        <taxon>Bacteroidota</taxon>
        <taxon>Chitinophagia</taxon>
        <taxon>Chitinophagales</taxon>
        <taxon>Chitinophagaceae</taxon>
        <taxon>Sediminibacterium</taxon>
    </lineage>
</organism>
<evidence type="ECO:0000259" key="10">
    <source>
        <dbReference type="PROSITE" id="PS51918"/>
    </source>
</evidence>
<reference evidence="11 12" key="1">
    <citation type="submission" date="2019-03" db="EMBL/GenBank/DDBJ databases">
        <title>Genomic Encyclopedia of Archaeal and Bacterial Type Strains, Phase II (KMG-II): from individual species to whole genera.</title>
        <authorList>
            <person name="Goeker M."/>
        </authorList>
    </citation>
    <scope>NUCLEOTIDE SEQUENCE [LARGE SCALE GENOMIC DNA]</scope>
    <source>
        <strain evidence="11 12">DSM 28323</strain>
    </source>
</reference>
<keyword evidence="4 9" id="KW-0949">S-adenosyl-L-methionine</keyword>
<evidence type="ECO:0000256" key="2">
    <source>
        <dbReference type="ARBA" id="ARBA00022490"/>
    </source>
</evidence>
<proteinExistence type="inferred from homology"/>
<dbReference type="PIRSF" id="PIRSF005963">
    <property type="entry name" value="Lipoyl_synth"/>
    <property type="match status" value="1"/>
</dbReference>
<feature type="binding site" evidence="9">
    <location>
        <position position="49"/>
    </location>
    <ligand>
        <name>[4Fe-4S] cluster</name>
        <dbReference type="ChEBI" id="CHEBI:49883"/>
        <label>1</label>
    </ligand>
</feature>
<keyword evidence="12" id="KW-1185">Reference proteome</keyword>
<dbReference type="InterPro" id="IPR013785">
    <property type="entry name" value="Aldolase_TIM"/>
</dbReference>
<evidence type="ECO:0000256" key="4">
    <source>
        <dbReference type="ARBA" id="ARBA00022691"/>
    </source>
</evidence>
<dbReference type="InterPro" id="IPR007197">
    <property type="entry name" value="rSAM"/>
</dbReference>
<dbReference type="SMART" id="SM00729">
    <property type="entry name" value="Elp3"/>
    <property type="match status" value="1"/>
</dbReference>
<dbReference type="Pfam" id="PF04055">
    <property type="entry name" value="Radical_SAM"/>
    <property type="match status" value="1"/>
</dbReference>
<accession>A0A4R6IZH6</accession>
<feature type="binding site" evidence="9">
    <location>
        <position position="286"/>
    </location>
    <ligand>
        <name>[4Fe-4S] cluster</name>
        <dbReference type="ChEBI" id="CHEBI:49883"/>
        <label>1</label>
    </ligand>
</feature>
<dbReference type="Pfam" id="PF16881">
    <property type="entry name" value="LIAS_N"/>
    <property type="match status" value="1"/>
</dbReference>
<dbReference type="AlphaFoldDB" id="A0A4R6IZH6"/>
<evidence type="ECO:0000256" key="5">
    <source>
        <dbReference type="ARBA" id="ARBA00022723"/>
    </source>
</evidence>
<dbReference type="EMBL" id="SNWP01000010">
    <property type="protein sequence ID" value="TDO28280.1"/>
    <property type="molecule type" value="Genomic_DNA"/>
</dbReference>
<comment type="caution">
    <text evidence="11">The sequence shown here is derived from an EMBL/GenBank/DDBJ whole genome shotgun (WGS) entry which is preliminary data.</text>
</comment>
<dbReference type="NCBIfam" id="NF004019">
    <property type="entry name" value="PRK05481.1"/>
    <property type="match status" value="1"/>
</dbReference>
<comment type="cofactor">
    <cofactor evidence="9">
        <name>[4Fe-4S] cluster</name>
        <dbReference type="ChEBI" id="CHEBI:49883"/>
    </cofactor>
    <text evidence="9">Binds 2 [4Fe-4S] clusters per subunit. One cluster is coordinated with 3 cysteines and an exchangeable S-adenosyl-L-methionine.</text>
</comment>
<evidence type="ECO:0000256" key="3">
    <source>
        <dbReference type="ARBA" id="ARBA00022679"/>
    </source>
</evidence>
<feature type="binding site" evidence="9">
    <location>
        <position position="79"/>
    </location>
    <ligand>
        <name>[4Fe-4S] cluster</name>
        <dbReference type="ChEBI" id="CHEBI:49883"/>
        <label>2</label>
        <note>4Fe-4S-S-AdoMet</note>
    </ligand>
</feature>
<dbReference type="NCBIfam" id="TIGR00510">
    <property type="entry name" value="lipA"/>
    <property type="match status" value="1"/>
</dbReference>
<keyword evidence="5 9" id="KW-0479">Metal-binding</keyword>
<dbReference type="SUPFAM" id="SSF102114">
    <property type="entry name" value="Radical SAM enzymes"/>
    <property type="match status" value="1"/>
</dbReference>
<dbReference type="InterPro" id="IPR058240">
    <property type="entry name" value="rSAM_sf"/>
</dbReference>
<dbReference type="RefSeq" id="WP_133472834.1">
    <property type="nucleotide sequence ID" value="NZ_SNWP01000010.1"/>
</dbReference>
<dbReference type="CDD" id="cd01335">
    <property type="entry name" value="Radical_SAM"/>
    <property type="match status" value="1"/>
</dbReference>
<sequence>MQELPVVSKVDATSSKIQKPSWLRVKLPIGESYKHVRGLVDTHKLHTICESGNCPNMGECWGEGTATFMILGNVCTRSCGFCAVATGRPEPVDWDEPQRVAEAIHLMKVKHAVLTSVDRDELKDGGSIIWYNTIKAVKNLNPDTTLETLIPDFKGNADQVQRIIEAAPEVVSHNMETVERLTRQVRVQAKYHRSLEVLNLLKKGGMRTKTGMMLGLGETKEEVVQSMRDLVNVGCDVLTLGQYLQPTKKHLTVQRFVHPDEFAELREIGYELGFDYVESGPLVRSSYHSEKHVIKGWGRNKWMEEKAQMIHL</sequence>
<comment type="catalytic activity">
    <reaction evidence="8 9">
        <text>[[Fe-S] cluster scaffold protein carrying a second [4Fe-4S](2+) cluster] + N(6)-octanoyl-L-lysyl-[protein] + 2 oxidized [2Fe-2S]-[ferredoxin] + 2 S-adenosyl-L-methionine + 4 H(+) = [[Fe-S] cluster scaffold protein] + N(6)-[(R)-dihydrolipoyl]-L-lysyl-[protein] + 4 Fe(3+) + 2 hydrogen sulfide + 2 5'-deoxyadenosine + 2 L-methionine + 2 reduced [2Fe-2S]-[ferredoxin]</text>
        <dbReference type="Rhea" id="RHEA:16585"/>
        <dbReference type="Rhea" id="RHEA-COMP:9928"/>
        <dbReference type="Rhea" id="RHEA-COMP:10000"/>
        <dbReference type="Rhea" id="RHEA-COMP:10001"/>
        <dbReference type="Rhea" id="RHEA-COMP:10475"/>
        <dbReference type="Rhea" id="RHEA-COMP:14568"/>
        <dbReference type="Rhea" id="RHEA-COMP:14569"/>
        <dbReference type="ChEBI" id="CHEBI:15378"/>
        <dbReference type="ChEBI" id="CHEBI:17319"/>
        <dbReference type="ChEBI" id="CHEBI:29034"/>
        <dbReference type="ChEBI" id="CHEBI:29919"/>
        <dbReference type="ChEBI" id="CHEBI:33722"/>
        <dbReference type="ChEBI" id="CHEBI:33737"/>
        <dbReference type="ChEBI" id="CHEBI:33738"/>
        <dbReference type="ChEBI" id="CHEBI:57844"/>
        <dbReference type="ChEBI" id="CHEBI:59789"/>
        <dbReference type="ChEBI" id="CHEBI:78809"/>
        <dbReference type="ChEBI" id="CHEBI:83100"/>
        <dbReference type="EC" id="2.8.1.8"/>
    </reaction>
</comment>
<dbReference type="PROSITE" id="PS51918">
    <property type="entry name" value="RADICAL_SAM"/>
    <property type="match status" value="1"/>
</dbReference>
<keyword evidence="2 9" id="KW-0963">Cytoplasm</keyword>
<dbReference type="GO" id="GO:0005737">
    <property type="term" value="C:cytoplasm"/>
    <property type="evidence" value="ECO:0007669"/>
    <property type="project" value="UniProtKB-SubCell"/>
</dbReference>
<keyword evidence="7 9" id="KW-0411">Iron-sulfur</keyword>
<dbReference type="GO" id="GO:0051539">
    <property type="term" value="F:4 iron, 4 sulfur cluster binding"/>
    <property type="evidence" value="ECO:0007669"/>
    <property type="project" value="UniProtKB-UniRule"/>
</dbReference>
<name>A0A4R6IZH6_9BACT</name>
<dbReference type="FunFam" id="3.20.20.70:FF:000040">
    <property type="entry name" value="Lipoyl synthase"/>
    <property type="match status" value="1"/>
</dbReference>
<dbReference type="SFLD" id="SFLDG01058">
    <property type="entry name" value="lipoyl_synthase_like"/>
    <property type="match status" value="1"/>
</dbReference>
<feature type="binding site" evidence="9">
    <location>
        <position position="60"/>
    </location>
    <ligand>
        <name>[4Fe-4S] cluster</name>
        <dbReference type="ChEBI" id="CHEBI:49883"/>
        <label>1</label>
    </ligand>
</feature>
<dbReference type="Proteomes" id="UP000295741">
    <property type="component" value="Unassembled WGS sequence"/>
</dbReference>
<feature type="binding site" evidence="9">
    <location>
        <position position="82"/>
    </location>
    <ligand>
        <name>[4Fe-4S] cluster</name>
        <dbReference type="ChEBI" id="CHEBI:49883"/>
        <label>2</label>
        <note>4Fe-4S-S-AdoMet</note>
    </ligand>
</feature>
<dbReference type="InterPro" id="IPR003698">
    <property type="entry name" value="Lipoyl_synth"/>
</dbReference>
<evidence type="ECO:0000256" key="6">
    <source>
        <dbReference type="ARBA" id="ARBA00023004"/>
    </source>
</evidence>
<keyword evidence="6 9" id="KW-0408">Iron</keyword>
<comment type="pathway">
    <text evidence="9">Protein modification; protein lipoylation via endogenous pathway; protein N(6)-(lipoyl)lysine from octanoyl-[acyl-carrier-protein]: step 2/2.</text>
</comment>
<dbReference type="PANTHER" id="PTHR10949:SF0">
    <property type="entry name" value="LIPOYL SYNTHASE, MITOCHONDRIAL"/>
    <property type="match status" value="1"/>
</dbReference>
<comment type="function">
    <text evidence="9">Catalyzes the radical-mediated insertion of two sulfur atoms into the C-6 and C-8 positions of the octanoyl moiety bound to the lipoyl domains of lipoate-dependent enzymes, thereby converting the octanoylated domains into lipoylated derivatives.</text>
</comment>
<feature type="domain" description="Radical SAM core" evidence="10">
    <location>
        <begin position="61"/>
        <end position="275"/>
    </location>
</feature>
<comment type="similarity">
    <text evidence="9">Belongs to the radical SAM superfamily. Lipoyl synthase family.</text>
</comment>
<dbReference type="Gene3D" id="3.20.20.70">
    <property type="entry name" value="Aldolase class I"/>
    <property type="match status" value="1"/>
</dbReference>
<feature type="binding site" evidence="9">
    <location>
        <position position="54"/>
    </location>
    <ligand>
        <name>[4Fe-4S] cluster</name>
        <dbReference type="ChEBI" id="CHEBI:49883"/>
        <label>1</label>
    </ligand>
</feature>
<evidence type="ECO:0000256" key="8">
    <source>
        <dbReference type="ARBA" id="ARBA00047326"/>
    </source>
</evidence>
<dbReference type="PANTHER" id="PTHR10949">
    <property type="entry name" value="LIPOYL SYNTHASE"/>
    <property type="match status" value="1"/>
</dbReference>
<dbReference type="GO" id="GO:0016992">
    <property type="term" value="F:lipoate synthase activity"/>
    <property type="evidence" value="ECO:0007669"/>
    <property type="project" value="UniProtKB-UniRule"/>
</dbReference>
<evidence type="ECO:0000256" key="7">
    <source>
        <dbReference type="ARBA" id="ARBA00023014"/>
    </source>
</evidence>
<dbReference type="NCBIfam" id="NF009544">
    <property type="entry name" value="PRK12928.1"/>
    <property type="match status" value="1"/>
</dbReference>
<dbReference type="GO" id="GO:0009249">
    <property type="term" value="P:protein lipoylation"/>
    <property type="evidence" value="ECO:0007669"/>
    <property type="project" value="UniProtKB-UniRule"/>
</dbReference>
<keyword evidence="3 9" id="KW-0808">Transferase</keyword>